<gene>
    <name evidence="2" type="ORF">IC621_10725</name>
</gene>
<dbReference type="EMBL" id="JACXAI010000011">
    <property type="protein sequence ID" value="MBD1380703.1"/>
    <property type="molecule type" value="Genomic_DNA"/>
</dbReference>
<feature type="transmembrane region" description="Helical" evidence="1">
    <location>
        <begin position="349"/>
        <end position="370"/>
    </location>
</feature>
<accession>A0A926RWE6</accession>
<evidence type="ECO:0000313" key="2">
    <source>
        <dbReference type="EMBL" id="MBD1380703.1"/>
    </source>
</evidence>
<feature type="transmembrane region" description="Helical" evidence="1">
    <location>
        <begin position="307"/>
        <end position="329"/>
    </location>
</feature>
<feature type="transmembrane region" description="Helical" evidence="1">
    <location>
        <begin position="166"/>
        <end position="183"/>
    </location>
</feature>
<dbReference type="AlphaFoldDB" id="A0A926RWE6"/>
<feature type="transmembrane region" description="Helical" evidence="1">
    <location>
        <begin position="132"/>
        <end position="154"/>
    </location>
</feature>
<keyword evidence="1" id="KW-0812">Transmembrane</keyword>
<feature type="transmembrane region" description="Helical" evidence="1">
    <location>
        <begin position="102"/>
        <end position="126"/>
    </location>
</feature>
<evidence type="ECO:0000256" key="1">
    <source>
        <dbReference type="SAM" id="Phobius"/>
    </source>
</evidence>
<feature type="transmembrane region" description="Helical" evidence="1">
    <location>
        <begin position="282"/>
        <end position="301"/>
    </location>
</feature>
<dbReference type="GO" id="GO:0016020">
    <property type="term" value="C:membrane"/>
    <property type="evidence" value="ECO:0007669"/>
    <property type="project" value="InterPro"/>
</dbReference>
<feature type="transmembrane region" description="Helical" evidence="1">
    <location>
        <begin position="56"/>
        <end position="75"/>
    </location>
</feature>
<dbReference type="Pfam" id="PF05975">
    <property type="entry name" value="EcsB"/>
    <property type="match status" value="1"/>
</dbReference>
<comment type="caution">
    <text evidence="2">The sequence shown here is derived from an EMBL/GenBank/DDBJ whole genome shotgun (WGS) entry which is preliminary data.</text>
</comment>
<protein>
    <submittedName>
        <fullName evidence="2">ABC transporter permease</fullName>
    </submittedName>
</protein>
<feature type="transmembrane region" description="Helical" evidence="1">
    <location>
        <begin position="189"/>
        <end position="206"/>
    </location>
</feature>
<dbReference type="InterPro" id="IPR010288">
    <property type="entry name" value="EcsB_ABC"/>
</dbReference>
<organism evidence="2 3">
    <name type="scientific">Metabacillus arenae</name>
    <dbReference type="NCBI Taxonomy" id="2771434"/>
    <lineage>
        <taxon>Bacteria</taxon>
        <taxon>Bacillati</taxon>
        <taxon>Bacillota</taxon>
        <taxon>Bacilli</taxon>
        <taxon>Bacillales</taxon>
        <taxon>Bacillaceae</taxon>
        <taxon>Metabacillus</taxon>
    </lineage>
</organism>
<feature type="transmembrane region" description="Helical" evidence="1">
    <location>
        <begin position="376"/>
        <end position="396"/>
    </location>
</feature>
<proteinExistence type="predicted"/>
<dbReference type="Proteomes" id="UP000626844">
    <property type="component" value="Unassembled WGS sequence"/>
</dbReference>
<keyword evidence="1" id="KW-1133">Transmembrane helix</keyword>
<dbReference type="RefSeq" id="WP_191158294.1">
    <property type="nucleotide sequence ID" value="NZ_JACXAI010000011.1"/>
</dbReference>
<feature type="transmembrane region" description="Helical" evidence="1">
    <location>
        <begin position="21"/>
        <end position="44"/>
    </location>
</feature>
<reference evidence="2" key="1">
    <citation type="submission" date="2020-09" db="EMBL/GenBank/DDBJ databases">
        <title>A novel bacterium of genus Bacillus, isolated from South China Sea.</title>
        <authorList>
            <person name="Huang H."/>
            <person name="Mo K."/>
            <person name="Hu Y."/>
        </authorList>
    </citation>
    <scope>NUCLEOTIDE SEQUENCE</scope>
    <source>
        <strain evidence="2">IB182487</strain>
    </source>
</reference>
<evidence type="ECO:0000313" key="3">
    <source>
        <dbReference type="Proteomes" id="UP000626844"/>
    </source>
</evidence>
<dbReference type="PIRSF" id="PIRSF037259">
    <property type="entry name" value="EcsB_ABC"/>
    <property type="match status" value="1"/>
</dbReference>
<keyword evidence="3" id="KW-1185">Reference proteome</keyword>
<sequence>MDVKAIWRKRLGEHITEVRTYLRYMLNDHLLIVLIFIAAGGALTYQEWLHTITPEFPGVFLISIVFAFVLTNSYVRTLLKEPDIVFLLPVEMKMKEYFKQSFTYSFFSQLYLLLITAAFLAPLYFAVTEAAFTGYLLIFAQLLVIKAWNLFLSWHNVYSVEALTKYGDFIVRLTINFLVSFFILNESYLFAGILYVVMIGLALYLYKDAKRKSFKWEEAIDQELRRKQGFYRLANLFTDVPKLKKQAKRRVYLDFLLSLIPNKQDHVFTYMFARAFLRSGDFLGIYLRLTVIGGVLLWFMTLNLYSILILVIFVLYLTGVQIASLYKHYDLLTLPDLYPIKKSTKSESFFRLVLSILIIQGLLLSIVLIIKVQLVAAVLSLIVSVGFSYVFVMLYLKQRMVKRNLV</sequence>
<keyword evidence="1" id="KW-0472">Membrane</keyword>
<name>A0A926RWE6_9BACI</name>